<name>A0A552WW08_9MICO</name>
<gene>
    <name evidence="4" type="ORF">FJ693_05035</name>
</gene>
<evidence type="ECO:0000313" key="5">
    <source>
        <dbReference type="Proteomes" id="UP000318693"/>
    </source>
</evidence>
<dbReference type="RefSeq" id="WP_143417437.1">
    <property type="nucleotide sequence ID" value="NZ_VJXR01000009.1"/>
</dbReference>
<feature type="compositionally biased region" description="Basic and acidic residues" evidence="1">
    <location>
        <begin position="276"/>
        <end position="293"/>
    </location>
</feature>
<comment type="caution">
    <text evidence="4">The sequence shown here is derived from an EMBL/GenBank/DDBJ whole genome shotgun (WGS) entry which is preliminary data.</text>
</comment>
<feature type="domain" description="LppM" evidence="3">
    <location>
        <begin position="27"/>
        <end position="180"/>
    </location>
</feature>
<evidence type="ECO:0000259" key="3">
    <source>
        <dbReference type="Pfam" id="PF21946"/>
    </source>
</evidence>
<dbReference type="PROSITE" id="PS51257">
    <property type="entry name" value="PROKAR_LIPOPROTEIN"/>
    <property type="match status" value="1"/>
</dbReference>
<proteinExistence type="predicted"/>
<dbReference type="Proteomes" id="UP000318693">
    <property type="component" value="Unassembled WGS sequence"/>
</dbReference>
<dbReference type="EMBL" id="VJXR01000009">
    <property type="protein sequence ID" value="TRW46483.1"/>
    <property type="molecule type" value="Genomic_DNA"/>
</dbReference>
<reference evidence="4 5" key="1">
    <citation type="submission" date="2019-07" db="EMBL/GenBank/DDBJ databases">
        <title>Georgenia wutianyii sp. nov. and Georgenia *** sp. nov. isolated from plateau pika (Ochotona curzoniae) in the Qinghai-Tibet plateau of China.</title>
        <authorList>
            <person name="Tian Z."/>
        </authorList>
    </citation>
    <scope>NUCLEOTIDE SEQUENCE [LARGE SCALE GENOMIC DNA]</scope>
    <source>
        <strain evidence="4 5">Z446</strain>
    </source>
</reference>
<organism evidence="4 5">
    <name type="scientific">Georgenia yuyongxinii</name>
    <dbReference type="NCBI Taxonomy" id="2589797"/>
    <lineage>
        <taxon>Bacteria</taxon>
        <taxon>Bacillati</taxon>
        <taxon>Actinomycetota</taxon>
        <taxon>Actinomycetes</taxon>
        <taxon>Micrococcales</taxon>
        <taxon>Bogoriellaceae</taxon>
        <taxon>Georgenia</taxon>
    </lineage>
</organism>
<keyword evidence="2" id="KW-1133">Transmembrane helix</keyword>
<evidence type="ECO:0000256" key="1">
    <source>
        <dbReference type="SAM" id="MobiDB-lite"/>
    </source>
</evidence>
<accession>A0A552WW08</accession>
<dbReference type="AlphaFoldDB" id="A0A552WW08"/>
<keyword evidence="2" id="KW-0812">Transmembrane</keyword>
<evidence type="ECO:0000313" key="4">
    <source>
        <dbReference type="EMBL" id="TRW46483.1"/>
    </source>
</evidence>
<dbReference type="InterPro" id="IPR053807">
    <property type="entry name" value="LppM"/>
</dbReference>
<keyword evidence="2" id="KW-0472">Membrane</keyword>
<feature type="region of interest" description="Disordered" evidence="1">
    <location>
        <begin position="245"/>
        <end position="293"/>
    </location>
</feature>
<feature type="compositionally biased region" description="Low complexity" evidence="1">
    <location>
        <begin position="245"/>
        <end position="255"/>
    </location>
</feature>
<sequence>MTAPRPGARSRLPLLVLPLLLLAGCVRLELGFTIQPDDTADLAMAVVDKTGMMTRADLDCTALAAEVGQAGLPAGVDYSVEDLDEDGNLGCALDVAGAPLSQMAAEGLSITRSGELYTFTLDGDGAGAAEGVTDLPGLELTLAVTFPGEVVDDGGGDVTGTTVTWTDPAVLSSGVTATGRAAGPGVVAGGAGSDGVAGEAGSDGVARALPTGSLSWLWWALAGVGALAAIGGIVFLTRRTRTPADAAPAGGVADVFAPQGQQMPGGASGGYPPEQQRPDPYRPGQHRTDPPAG</sequence>
<feature type="transmembrane region" description="Helical" evidence="2">
    <location>
        <begin position="216"/>
        <end position="236"/>
    </location>
</feature>
<dbReference type="Pfam" id="PF21946">
    <property type="entry name" value="LppM"/>
    <property type="match status" value="1"/>
</dbReference>
<keyword evidence="5" id="KW-1185">Reference proteome</keyword>
<protein>
    <recommendedName>
        <fullName evidence="3">LppM domain-containing protein</fullName>
    </recommendedName>
</protein>
<evidence type="ECO:0000256" key="2">
    <source>
        <dbReference type="SAM" id="Phobius"/>
    </source>
</evidence>